<evidence type="ECO:0000256" key="2">
    <source>
        <dbReference type="SAM" id="SignalP"/>
    </source>
</evidence>
<dbReference type="InterPro" id="IPR051915">
    <property type="entry name" value="Cellulose_Degrad_GH3"/>
</dbReference>
<dbReference type="InterPro" id="IPR036962">
    <property type="entry name" value="Glyco_hydro_3_N_sf"/>
</dbReference>
<protein>
    <recommendedName>
        <fullName evidence="3">Glycoside hydrolase family 3 N-terminal domain-containing protein</fullName>
    </recommendedName>
</protein>
<feature type="chain" id="PRO_5029483072" description="Glycoside hydrolase family 3 N-terminal domain-containing protein" evidence="2">
    <location>
        <begin position="24"/>
        <end position="173"/>
    </location>
</feature>
<dbReference type="SUPFAM" id="SSF51445">
    <property type="entry name" value="(Trans)glycosidases"/>
    <property type="match status" value="1"/>
</dbReference>
<dbReference type="PANTHER" id="PTHR30620:SF77">
    <property type="entry name" value="LYSOSOMAL BETA GLUCOSIDASE-LIKE"/>
    <property type="match status" value="1"/>
</dbReference>
<sequence>MDLANYTKLALLLVCFCVTSSTAGTTTTAANDDLKHAPYKDPRQPLKVRTDDLVSRMTLEEKIGQMSQIERKVATPDVMRIYSVGSVLSGGGSVPRLKATSQDWVEMINQMQSASLESRLGIPFIYGIATVHGHNNVYKATLFPHNIGLGATRDPELVKRIGAATAREVRATG</sequence>
<dbReference type="PRINTS" id="PR00133">
    <property type="entry name" value="GLHYDRLASE3"/>
</dbReference>
<feature type="domain" description="Glycoside hydrolase family 3 N-terminal" evidence="3">
    <location>
        <begin position="58"/>
        <end position="173"/>
    </location>
</feature>
<name>A0A7N1A5Z8_KALFE</name>
<dbReference type="Gramene" id="Kaladp0093s0159.1.v1.1">
    <property type="protein sequence ID" value="Kaladp0093s0159.1.v1.1"/>
    <property type="gene ID" value="Kaladp0093s0159.v1.1"/>
</dbReference>
<evidence type="ECO:0000313" key="5">
    <source>
        <dbReference type="Proteomes" id="UP000594263"/>
    </source>
</evidence>
<dbReference type="OMA" id="DWVEMIN"/>
<dbReference type="Gene3D" id="3.20.20.300">
    <property type="entry name" value="Glycoside hydrolase, family 3, N-terminal domain"/>
    <property type="match status" value="1"/>
</dbReference>
<evidence type="ECO:0000256" key="1">
    <source>
        <dbReference type="ARBA" id="ARBA00022801"/>
    </source>
</evidence>
<proteinExistence type="predicted"/>
<dbReference type="EnsemblPlants" id="Kaladp0093s0159.1.v1.1">
    <property type="protein sequence ID" value="Kaladp0093s0159.1.v1.1"/>
    <property type="gene ID" value="Kaladp0093s0159.v1.1"/>
</dbReference>
<keyword evidence="2" id="KW-0732">Signal</keyword>
<dbReference type="Pfam" id="PF00933">
    <property type="entry name" value="Glyco_hydro_3"/>
    <property type="match status" value="1"/>
</dbReference>
<evidence type="ECO:0000313" key="4">
    <source>
        <dbReference type="EnsemblPlants" id="Kaladp0093s0159.1.v1.1"/>
    </source>
</evidence>
<feature type="signal peptide" evidence="2">
    <location>
        <begin position="1"/>
        <end position="23"/>
    </location>
</feature>
<evidence type="ECO:0000259" key="3">
    <source>
        <dbReference type="Pfam" id="PF00933"/>
    </source>
</evidence>
<dbReference type="InterPro" id="IPR001764">
    <property type="entry name" value="Glyco_hydro_3_N"/>
</dbReference>
<organism evidence="4 5">
    <name type="scientific">Kalanchoe fedtschenkoi</name>
    <name type="common">Lavender scallops</name>
    <name type="synonym">South American air plant</name>
    <dbReference type="NCBI Taxonomy" id="63787"/>
    <lineage>
        <taxon>Eukaryota</taxon>
        <taxon>Viridiplantae</taxon>
        <taxon>Streptophyta</taxon>
        <taxon>Embryophyta</taxon>
        <taxon>Tracheophyta</taxon>
        <taxon>Spermatophyta</taxon>
        <taxon>Magnoliopsida</taxon>
        <taxon>eudicotyledons</taxon>
        <taxon>Gunneridae</taxon>
        <taxon>Pentapetalae</taxon>
        <taxon>Saxifragales</taxon>
        <taxon>Crassulaceae</taxon>
        <taxon>Kalanchoe</taxon>
    </lineage>
</organism>
<dbReference type="InterPro" id="IPR017853">
    <property type="entry name" value="GH"/>
</dbReference>
<accession>A0A7N1A5Z8</accession>
<keyword evidence="5" id="KW-1185">Reference proteome</keyword>
<keyword evidence="1" id="KW-0378">Hydrolase</keyword>
<dbReference type="GO" id="GO:0008422">
    <property type="term" value="F:beta-glucosidase activity"/>
    <property type="evidence" value="ECO:0007669"/>
    <property type="project" value="TreeGrafter"/>
</dbReference>
<dbReference type="GO" id="GO:0009251">
    <property type="term" value="P:glucan catabolic process"/>
    <property type="evidence" value="ECO:0007669"/>
    <property type="project" value="TreeGrafter"/>
</dbReference>
<dbReference type="Proteomes" id="UP000594263">
    <property type="component" value="Unplaced"/>
</dbReference>
<reference evidence="4" key="1">
    <citation type="submission" date="2021-01" db="UniProtKB">
        <authorList>
            <consortium name="EnsemblPlants"/>
        </authorList>
    </citation>
    <scope>IDENTIFICATION</scope>
</reference>
<dbReference type="PANTHER" id="PTHR30620">
    <property type="entry name" value="PERIPLASMIC BETA-GLUCOSIDASE-RELATED"/>
    <property type="match status" value="1"/>
</dbReference>
<dbReference type="AlphaFoldDB" id="A0A7N1A5Z8"/>